<gene>
    <name evidence="3" type="ORF">VNO77_25867</name>
</gene>
<evidence type="ECO:0000313" key="4">
    <source>
        <dbReference type="Proteomes" id="UP001367508"/>
    </source>
</evidence>
<sequence length="405" mass="45509">MSFTQYPEEIQAKYETDETPESHLLLVHIPDGFAREHIRAKIEYDFGKVRVSGERPLAKNRKASFNVEHKVPEYCDINRIRGKFDGKTVTITMQKDPEKVLKQKPQPSEQEETEPQPSEQEETEPQPNEQEETEPKPENEQEGTPESETMNDYYYDDDDDQEKTTNGDDHVPKSTIGSKEEVGHDTPPTSPRATEEPTSQEGKDGISDEGVESTELPKGATPPLSPRDESEEQAGYETSNPPEGTEETMPQKGKEGISQKATNYTTDAKLQTEENFVQRDAGKEESDDHPKKTLETRKSLEERKGIATVESISTKGIEKEKENEINDKVIGNDVAEKKSDEKGKPESTTRTRIKEVAASASQAVTTLAKRFNEEDKQKLIYMGAAVIVVALGVYATYKLRSSRRL</sequence>
<keyword evidence="2" id="KW-0472">Membrane</keyword>
<proteinExistence type="predicted"/>
<feature type="region of interest" description="Disordered" evidence="1">
    <location>
        <begin position="93"/>
        <end position="300"/>
    </location>
</feature>
<accession>A0AAN9KSS3</accession>
<feature type="transmembrane region" description="Helical" evidence="2">
    <location>
        <begin position="379"/>
        <end position="397"/>
    </location>
</feature>
<keyword evidence="2" id="KW-1133">Transmembrane helix</keyword>
<keyword evidence="4" id="KW-1185">Reference proteome</keyword>
<evidence type="ECO:0008006" key="5">
    <source>
        <dbReference type="Google" id="ProtNLM"/>
    </source>
</evidence>
<feature type="compositionally biased region" description="Basic and acidic residues" evidence="1">
    <location>
        <begin position="316"/>
        <end position="327"/>
    </location>
</feature>
<feature type="compositionally biased region" description="Basic and acidic residues" evidence="1">
    <location>
        <begin position="334"/>
        <end position="350"/>
    </location>
</feature>
<dbReference type="InterPro" id="IPR008978">
    <property type="entry name" value="HSP20-like_chaperone"/>
</dbReference>
<dbReference type="CDD" id="cd00298">
    <property type="entry name" value="ACD_sHsps_p23-like"/>
    <property type="match status" value="1"/>
</dbReference>
<dbReference type="Proteomes" id="UP001367508">
    <property type="component" value="Unassembled WGS sequence"/>
</dbReference>
<dbReference type="EMBL" id="JAYMYQ010000006">
    <property type="protein sequence ID" value="KAK7322486.1"/>
    <property type="molecule type" value="Genomic_DNA"/>
</dbReference>
<evidence type="ECO:0000256" key="2">
    <source>
        <dbReference type="SAM" id="Phobius"/>
    </source>
</evidence>
<feature type="compositionally biased region" description="Acidic residues" evidence="1">
    <location>
        <begin position="109"/>
        <end position="132"/>
    </location>
</feature>
<protein>
    <recommendedName>
        <fullName evidence="5">SHSP domain-containing protein</fullName>
    </recommendedName>
</protein>
<feature type="compositionally biased region" description="Basic and acidic residues" evidence="1">
    <location>
        <begin position="270"/>
        <end position="300"/>
    </location>
</feature>
<dbReference type="AlphaFoldDB" id="A0AAN9KSS3"/>
<feature type="compositionally biased region" description="Basic and acidic residues" evidence="1">
    <location>
        <begin position="162"/>
        <end position="184"/>
    </location>
</feature>
<keyword evidence="2" id="KW-0812">Transmembrane</keyword>
<feature type="compositionally biased region" description="Polar residues" evidence="1">
    <location>
        <begin position="259"/>
        <end position="269"/>
    </location>
</feature>
<dbReference type="Gene3D" id="2.60.40.790">
    <property type="match status" value="1"/>
</dbReference>
<evidence type="ECO:0000313" key="3">
    <source>
        <dbReference type="EMBL" id="KAK7322486.1"/>
    </source>
</evidence>
<name>A0AAN9KSS3_CANGL</name>
<reference evidence="3 4" key="1">
    <citation type="submission" date="2024-01" db="EMBL/GenBank/DDBJ databases">
        <title>The genomes of 5 underutilized Papilionoideae crops provide insights into root nodulation and disease resistanc.</title>
        <authorList>
            <person name="Jiang F."/>
        </authorList>
    </citation>
    <scope>NUCLEOTIDE SEQUENCE [LARGE SCALE GENOMIC DNA]</scope>
    <source>
        <strain evidence="3">LVBAO_FW01</strain>
        <tissue evidence="3">Leaves</tissue>
    </source>
</reference>
<evidence type="ECO:0000256" key="1">
    <source>
        <dbReference type="SAM" id="MobiDB-lite"/>
    </source>
</evidence>
<organism evidence="3 4">
    <name type="scientific">Canavalia gladiata</name>
    <name type="common">Sword bean</name>
    <name type="synonym">Dolichos gladiatus</name>
    <dbReference type="NCBI Taxonomy" id="3824"/>
    <lineage>
        <taxon>Eukaryota</taxon>
        <taxon>Viridiplantae</taxon>
        <taxon>Streptophyta</taxon>
        <taxon>Embryophyta</taxon>
        <taxon>Tracheophyta</taxon>
        <taxon>Spermatophyta</taxon>
        <taxon>Magnoliopsida</taxon>
        <taxon>eudicotyledons</taxon>
        <taxon>Gunneridae</taxon>
        <taxon>Pentapetalae</taxon>
        <taxon>rosids</taxon>
        <taxon>fabids</taxon>
        <taxon>Fabales</taxon>
        <taxon>Fabaceae</taxon>
        <taxon>Papilionoideae</taxon>
        <taxon>50 kb inversion clade</taxon>
        <taxon>NPAAA clade</taxon>
        <taxon>indigoferoid/millettioid clade</taxon>
        <taxon>Phaseoleae</taxon>
        <taxon>Canavalia</taxon>
    </lineage>
</organism>
<feature type="region of interest" description="Disordered" evidence="1">
    <location>
        <begin position="315"/>
        <end position="350"/>
    </location>
</feature>
<comment type="caution">
    <text evidence="3">The sequence shown here is derived from an EMBL/GenBank/DDBJ whole genome shotgun (WGS) entry which is preliminary data.</text>
</comment>